<protein>
    <submittedName>
        <fullName evidence="2">Uncharacterized protein</fullName>
    </submittedName>
</protein>
<evidence type="ECO:0000256" key="1">
    <source>
        <dbReference type="SAM" id="MobiDB-lite"/>
    </source>
</evidence>
<evidence type="ECO:0000313" key="2">
    <source>
        <dbReference type="EMBL" id="CAK7264480.1"/>
    </source>
</evidence>
<gene>
    <name evidence="2" type="ORF">SEPCBS57363_001103</name>
</gene>
<dbReference type="Proteomes" id="UP001642501">
    <property type="component" value="Unassembled WGS sequence"/>
</dbReference>
<sequence>MAQISLPLSPLSSHSSLPSLPSLTELGLLGQQQNQLWKAWRSRSSTPPSYDLGWCEKQQSTQRRSRLPTQKQDRPRPPQTPSASPSRDRSPARKRQALCKEAVEGRENKKGNDAIDVSPVCPVSTTVDQELSDTENDENNLFRKGGRDDITTEEAVDDKEAGEAEANNDASDSPDEKKPQWQPGQGHGLRALPPLPPQRLPVQPQDGLHSPRLPVLPWPTTPAKRKRDDSPSPSPSPSPVPLSMLITATDQQVYVLYKFDRVDQLGGQRRGQRGRR</sequence>
<organism evidence="2 3">
    <name type="scientific">Sporothrix epigloea</name>
    <dbReference type="NCBI Taxonomy" id="1892477"/>
    <lineage>
        <taxon>Eukaryota</taxon>
        <taxon>Fungi</taxon>
        <taxon>Dikarya</taxon>
        <taxon>Ascomycota</taxon>
        <taxon>Pezizomycotina</taxon>
        <taxon>Sordariomycetes</taxon>
        <taxon>Sordariomycetidae</taxon>
        <taxon>Ophiostomatales</taxon>
        <taxon>Ophiostomataceae</taxon>
        <taxon>Sporothrix</taxon>
    </lineage>
</organism>
<reference evidence="2 3" key="1">
    <citation type="submission" date="2024-01" db="EMBL/GenBank/DDBJ databases">
        <authorList>
            <person name="Allen C."/>
            <person name="Tagirdzhanova G."/>
        </authorList>
    </citation>
    <scope>NUCLEOTIDE SEQUENCE [LARGE SCALE GENOMIC DNA]</scope>
    <source>
        <strain evidence="2 3">CBS 573.63</strain>
    </source>
</reference>
<proteinExistence type="predicted"/>
<accession>A0ABP0D8F0</accession>
<feature type="region of interest" description="Disordered" evidence="1">
    <location>
        <begin position="34"/>
        <end position="244"/>
    </location>
</feature>
<comment type="caution">
    <text evidence="2">The sequence shown here is derived from an EMBL/GenBank/DDBJ whole genome shotgun (WGS) entry which is preliminary data.</text>
</comment>
<feature type="compositionally biased region" description="Basic and acidic residues" evidence="1">
    <location>
        <begin position="101"/>
        <end position="113"/>
    </location>
</feature>
<name>A0ABP0D8F0_9PEZI</name>
<feature type="region of interest" description="Disordered" evidence="1">
    <location>
        <begin position="1"/>
        <end position="22"/>
    </location>
</feature>
<feature type="compositionally biased region" description="Polar residues" evidence="1">
    <location>
        <begin position="57"/>
        <end position="70"/>
    </location>
</feature>
<dbReference type="EMBL" id="CAWUOM010000010">
    <property type="protein sequence ID" value="CAK7264480.1"/>
    <property type="molecule type" value="Genomic_DNA"/>
</dbReference>
<keyword evidence="3" id="KW-1185">Reference proteome</keyword>
<evidence type="ECO:0000313" key="3">
    <source>
        <dbReference type="Proteomes" id="UP001642501"/>
    </source>
</evidence>